<evidence type="ECO:0000313" key="2">
    <source>
        <dbReference type="EMBL" id="KAF2035895.1"/>
    </source>
</evidence>
<accession>A0A9P4LST7</accession>
<proteinExistence type="predicted"/>
<dbReference type="OrthoDB" id="5413827at2759"/>
<feature type="domain" description="DUF7730" evidence="1">
    <location>
        <begin position="19"/>
        <end position="154"/>
    </location>
</feature>
<sequence length="247" mass="28690">MSDLPEVYEAISRRNQLVSPFSRLPSELKNMIYDYALGNKKVELHVGTAEDGTRYRGYYTVVKPLDPIPSLHTSGRYEVAPRNQYIQNFALLKTCRQIYQETRLLPYQLNLFDTYWTANLAAWSFVYGLEKIRTIRLWTRTGSPMYVPRKSGHVTDNTVLHEVFAAFGGVQNVEIVIVLNPVDLGPGSVLFHPNSERLLRWRNMVLRKGKLATIDKRMSICLYMGRLYMGRLYMNRLYRDNQGKRDA</sequence>
<dbReference type="Proteomes" id="UP000799777">
    <property type="component" value="Unassembled WGS sequence"/>
</dbReference>
<protein>
    <recommendedName>
        <fullName evidence="1">DUF7730 domain-containing protein</fullName>
    </recommendedName>
</protein>
<dbReference type="EMBL" id="ML978156">
    <property type="protein sequence ID" value="KAF2035895.1"/>
    <property type="molecule type" value="Genomic_DNA"/>
</dbReference>
<keyword evidence="3" id="KW-1185">Reference proteome</keyword>
<name>A0A9P4LST7_9PLEO</name>
<evidence type="ECO:0000259" key="1">
    <source>
        <dbReference type="Pfam" id="PF24864"/>
    </source>
</evidence>
<dbReference type="PANTHER" id="PTHR38790">
    <property type="entry name" value="2EXR DOMAIN-CONTAINING PROTEIN-RELATED"/>
    <property type="match status" value="1"/>
</dbReference>
<dbReference type="Pfam" id="PF24864">
    <property type="entry name" value="DUF7730"/>
    <property type="match status" value="1"/>
</dbReference>
<dbReference type="AlphaFoldDB" id="A0A9P4LST7"/>
<organism evidence="2 3">
    <name type="scientific">Setomelanomma holmii</name>
    <dbReference type="NCBI Taxonomy" id="210430"/>
    <lineage>
        <taxon>Eukaryota</taxon>
        <taxon>Fungi</taxon>
        <taxon>Dikarya</taxon>
        <taxon>Ascomycota</taxon>
        <taxon>Pezizomycotina</taxon>
        <taxon>Dothideomycetes</taxon>
        <taxon>Pleosporomycetidae</taxon>
        <taxon>Pleosporales</taxon>
        <taxon>Pleosporineae</taxon>
        <taxon>Phaeosphaeriaceae</taxon>
        <taxon>Setomelanomma</taxon>
    </lineage>
</organism>
<evidence type="ECO:0000313" key="3">
    <source>
        <dbReference type="Proteomes" id="UP000799777"/>
    </source>
</evidence>
<gene>
    <name evidence="2" type="ORF">EK21DRAFT_106732</name>
</gene>
<reference evidence="2" key="1">
    <citation type="journal article" date="2020" name="Stud. Mycol.">
        <title>101 Dothideomycetes genomes: a test case for predicting lifestyles and emergence of pathogens.</title>
        <authorList>
            <person name="Haridas S."/>
            <person name="Albert R."/>
            <person name="Binder M."/>
            <person name="Bloem J."/>
            <person name="Labutti K."/>
            <person name="Salamov A."/>
            <person name="Andreopoulos B."/>
            <person name="Baker S."/>
            <person name="Barry K."/>
            <person name="Bills G."/>
            <person name="Bluhm B."/>
            <person name="Cannon C."/>
            <person name="Castanera R."/>
            <person name="Culley D."/>
            <person name="Daum C."/>
            <person name="Ezra D."/>
            <person name="Gonzalez J."/>
            <person name="Henrissat B."/>
            <person name="Kuo A."/>
            <person name="Liang C."/>
            <person name="Lipzen A."/>
            <person name="Lutzoni F."/>
            <person name="Magnuson J."/>
            <person name="Mondo S."/>
            <person name="Nolan M."/>
            <person name="Ohm R."/>
            <person name="Pangilinan J."/>
            <person name="Park H.-J."/>
            <person name="Ramirez L."/>
            <person name="Alfaro M."/>
            <person name="Sun H."/>
            <person name="Tritt A."/>
            <person name="Yoshinaga Y."/>
            <person name="Zwiers L.-H."/>
            <person name="Turgeon B."/>
            <person name="Goodwin S."/>
            <person name="Spatafora J."/>
            <person name="Crous P."/>
            <person name="Grigoriev I."/>
        </authorList>
    </citation>
    <scope>NUCLEOTIDE SEQUENCE</scope>
    <source>
        <strain evidence="2">CBS 110217</strain>
    </source>
</reference>
<comment type="caution">
    <text evidence="2">The sequence shown here is derived from an EMBL/GenBank/DDBJ whole genome shotgun (WGS) entry which is preliminary data.</text>
</comment>
<dbReference type="InterPro" id="IPR056632">
    <property type="entry name" value="DUF7730"/>
</dbReference>
<dbReference type="PANTHER" id="PTHR38790:SF4">
    <property type="entry name" value="2EXR DOMAIN-CONTAINING PROTEIN"/>
    <property type="match status" value="1"/>
</dbReference>